<dbReference type="GO" id="GO:0005524">
    <property type="term" value="F:ATP binding"/>
    <property type="evidence" value="ECO:0007669"/>
    <property type="project" value="UniProtKB-UniRule"/>
</dbReference>
<dbReference type="Pfam" id="PF02190">
    <property type="entry name" value="LON_substr_bdg"/>
    <property type="match status" value="1"/>
</dbReference>
<dbReference type="GO" id="GO:0006515">
    <property type="term" value="P:protein quality control for misfolded or incompletely synthesized proteins"/>
    <property type="evidence" value="ECO:0007669"/>
    <property type="project" value="UniProtKB-UniRule"/>
</dbReference>
<evidence type="ECO:0000256" key="1">
    <source>
        <dbReference type="ARBA" id="ARBA00004253"/>
    </source>
</evidence>
<dbReference type="InterPro" id="IPR020568">
    <property type="entry name" value="Ribosomal_Su5_D2-typ_SF"/>
</dbReference>
<dbReference type="SUPFAM" id="SSF88697">
    <property type="entry name" value="PUA domain-like"/>
    <property type="match status" value="1"/>
</dbReference>
<keyword evidence="2 8" id="KW-0645">Protease</keyword>
<evidence type="ECO:0000256" key="3">
    <source>
        <dbReference type="ARBA" id="ARBA00022741"/>
    </source>
</evidence>
<dbReference type="InterPro" id="IPR027065">
    <property type="entry name" value="Lon_Prtase"/>
</dbReference>
<evidence type="ECO:0000256" key="2">
    <source>
        <dbReference type="ARBA" id="ARBA00022670"/>
    </source>
</evidence>
<dbReference type="Gene3D" id="3.30.230.10">
    <property type="match status" value="1"/>
</dbReference>
<feature type="active site" evidence="8 10">
    <location>
        <position position="772"/>
    </location>
</feature>
<accession>A0A667XUP6</accession>
<dbReference type="SUPFAM" id="SSF52540">
    <property type="entry name" value="P-loop containing nucleoside triphosphate hydrolases"/>
    <property type="match status" value="1"/>
</dbReference>
<dbReference type="FunFam" id="2.30.130.40:FF:000003">
    <property type="entry name" value="Lon protease homolog 2, peroxisomal"/>
    <property type="match status" value="1"/>
</dbReference>
<dbReference type="InterPro" id="IPR003593">
    <property type="entry name" value="AAA+_ATPase"/>
</dbReference>
<dbReference type="NCBIfam" id="TIGR00763">
    <property type="entry name" value="lon"/>
    <property type="match status" value="1"/>
</dbReference>
<dbReference type="SMART" id="SM00464">
    <property type="entry name" value="LON"/>
    <property type="match status" value="1"/>
</dbReference>
<evidence type="ECO:0000259" key="14">
    <source>
        <dbReference type="PROSITE" id="PS51786"/>
    </source>
</evidence>
<dbReference type="InterPro" id="IPR003959">
    <property type="entry name" value="ATPase_AAA_core"/>
</dbReference>
<dbReference type="InterPro" id="IPR008269">
    <property type="entry name" value="Lon_proteolytic"/>
</dbReference>
<evidence type="ECO:0000256" key="4">
    <source>
        <dbReference type="ARBA" id="ARBA00022801"/>
    </source>
</evidence>
<evidence type="ECO:0000256" key="7">
    <source>
        <dbReference type="ARBA" id="ARBA00023140"/>
    </source>
</evidence>
<dbReference type="InterPro" id="IPR054594">
    <property type="entry name" value="Lon_lid"/>
</dbReference>
<dbReference type="CDD" id="cd19500">
    <property type="entry name" value="RecA-like_Lon"/>
    <property type="match status" value="1"/>
</dbReference>
<keyword evidence="5 8" id="KW-0720">Serine protease</keyword>
<feature type="binding site" evidence="8 11">
    <location>
        <begin position="378"/>
        <end position="385"/>
    </location>
    <ligand>
        <name>ATP</name>
        <dbReference type="ChEBI" id="CHEBI:30616"/>
    </ligand>
</feature>
<evidence type="ECO:0000256" key="13">
    <source>
        <dbReference type="RuleBase" id="RU000591"/>
    </source>
</evidence>
<feature type="short sequence motif" description="Microbody targeting signal" evidence="8">
    <location>
        <begin position="839"/>
        <end position="841"/>
    </location>
</feature>
<dbReference type="GO" id="GO:0004252">
    <property type="term" value="F:serine-type endopeptidase activity"/>
    <property type="evidence" value="ECO:0007669"/>
    <property type="project" value="UniProtKB-UniRule"/>
</dbReference>
<reference evidence="16" key="2">
    <citation type="submission" date="2025-08" db="UniProtKB">
        <authorList>
            <consortium name="Ensembl"/>
        </authorList>
    </citation>
    <scope>IDENTIFICATION</scope>
</reference>
<evidence type="ECO:0000256" key="10">
    <source>
        <dbReference type="PIRSR" id="PIRSR001174-1"/>
    </source>
</evidence>
<dbReference type="InterPro" id="IPR008268">
    <property type="entry name" value="Peptidase_S16_AS"/>
</dbReference>
<comment type="function">
    <text evidence="8">ATP-dependent serine protease that mediates the selective degradation of misfolded and unassembled polypeptides in the peroxisomal matrix. Necessary for type 2 peroxisome targeting signal (PTS2)-containing protein processing and facilitates peroxisome matrix protein import.</text>
</comment>
<keyword evidence="17" id="KW-1185">Reference proteome</keyword>
<dbReference type="Gene3D" id="1.20.58.1480">
    <property type="match status" value="1"/>
</dbReference>
<evidence type="ECO:0000313" key="17">
    <source>
        <dbReference type="Proteomes" id="UP000472263"/>
    </source>
</evidence>
<dbReference type="GO" id="GO:0016485">
    <property type="term" value="P:protein processing"/>
    <property type="evidence" value="ECO:0007669"/>
    <property type="project" value="UniProtKB-UniRule"/>
</dbReference>
<dbReference type="InterPro" id="IPR027501">
    <property type="entry name" value="Lonp2_euk"/>
</dbReference>
<keyword evidence="7 8" id="KW-0576">Peroxisome</keyword>
<dbReference type="SMART" id="SM00382">
    <property type="entry name" value="AAA"/>
    <property type="match status" value="1"/>
</dbReference>
<name>A0A667XUP6_9TELE</name>
<dbReference type="InterPro" id="IPR027417">
    <property type="entry name" value="P-loop_NTPase"/>
</dbReference>
<dbReference type="PANTHER" id="PTHR10046">
    <property type="entry name" value="ATP DEPENDENT LON PROTEASE FAMILY MEMBER"/>
    <property type="match status" value="1"/>
</dbReference>
<comment type="subcellular location">
    <subcellularLocation>
        <location evidence="1 8">Peroxisome matrix</location>
    </subcellularLocation>
</comment>
<comment type="similarity">
    <text evidence="8 9 12 13">Belongs to the peptidase S16 family.</text>
</comment>
<reference evidence="16" key="3">
    <citation type="submission" date="2025-09" db="UniProtKB">
        <authorList>
            <consortium name="Ensembl"/>
        </authorList>
    </citation>
    <scope>IDENTIFICATION</scope>
</reference>
<sequence length="841" mass="92544">MSSSGGIQIPGRLPLLLTQEGVLLPGSTMRLSVDTPRNMQLVRSRLLRGTSLKSTIIGVIPNTRDPEHEADELPTLHSIGTAGLAVQVVGSNWPKPHYTLLITGVCRFRVSSLLKQRPFALAEVEQLDKLEELTSTEEVTAEDGELQELSQRFYQAALQLVGMLDMSVPVVAKLRRLLDSLPRETLPDVVASMIRATNKEKLQVLDAVSLEERFKKTLPLLTRQIEGLKLLQKTRSPRPDDEKRVFSVRKGAVFPGRQFSLDEEGEDEDGDDTAALERKVHRANMPEAALKVCVKELKRLKKMPQSMPEYALTRNYLDLMVELPWSKSTKDCLDIQAARILLDNDHYAMDKLKRRVLEYLAVRQLKASLKGPILCFVGPPGVGKTSVGRSIARTLGREFHRIALGGVCDQSDIRGHRRTYVGSMPGRIINGLKTVGVNNPVFLLDEVDKLGKSLQGDPAAALLEVLDPEQNHSFTDHYLNVAFDLSQVLFIATANTTATIPPALLDRMEVLQVPGYTQEEKVEIAHRHLIPNQLEQHGLTPQQLQIPQDSTQEVITRYTREAGVRSLERKIGAICRAVAVKVAEGQKRSASWSLGHEREKQIMQQAGNGFMPIVIDHIALKDILGPPLFDMEVSERLTLPGVALGLAWTPLGGEIMFVEASRTEGEGQLTLTGQLGDVMKESAHLAISWLRANAKRYRLTNMVGGPDPMEGTDIHLHFPAGAVTKDGPSAGVTIVTCLASLFSSRLVRSDIAMTGEITLRGLVLPVGGIKDKVLAAHRAGVKRVILPKRNEKDLEELPANVRAELDFITATNLDEVLNAAFDGGFPGTASTHTHPQLLSKL</sequence>
<reference evidence="16" key="1">
    <citation type="submission" date="2019-06" db="EMBL/GenBank/DDBJ databases">
        <authorList>
            <consortium name="Wellcome Sanger Institute Data Sharing"/>
        </authorList>
    </citation>
    <scope>NUCLEOTIDE SEQUENCE [LARGE SCALE GENOMIC DNA]</scope>
</reference>
<keyword evidence="6 8" id="KW-0067">ATP-binding</keyword>
<dbReference type="GO" id="GO:0016558">
    <property type="term" value="P:protein import into peroxisome matrix"/>
    <property type="evidence" value="ECO:0007669"/>
    <property type="project" value="UniProtKB-UniRule"/>
</dbReference>
<dbReference type="Gene3D" id="2.30.130.40">
    <property type="entry name" value="LON domain-like"/>
    <property type="match status" value="1"/>
</dbReference>
<dbReference type="PIRSF" id="PIRSF001174">
    <property type="entry name" value="Lon_proteas"/>
    <property type="match status" value="1"/>
</dbReference>
<dbReference type="GO" id="GO:0004176">
    <property type="term" value="F:ATP-dependent peptidase activity"/>
    <property type="evidence" value="ECO:0007669"/>
    <property type="project" value="UniProtKB-UniRule"/>
</dbReference>
<dbReference type="Proteomes" id="UP000472263">
    <property type="component" value="Chromosome 6"/>
</dbReference>
<dbReference type="FunFam" id="1.20.5.5270:FF:000003">
    <property type="entry name" value="Lon protease homolog 2, peroxisomal"/>
    <property type="match status" value="1"/>
</dbReference>
<dbReference type="FunFam" id="3.40.50.300:FF:000382">
    <property type="entry name" value="Lon protease homolog 2, peroxisomal"/>
    <property type="match status" value="1"/>
</dbReference>
<dbReference type="Pfam" id="PF05362">
    <property type="entry name" value="Lon_C"/>
    <property type="match status" value="1"/>
</dbReference>
<dbReference type="Pfam" id="PF00004">
    <property type="entry name" value="AAA"/>
    <property type="match status" value="1"/>
</dbReference>
<feature type="active site" evidence="8 10">
    <location>
        <position position="729"/>
    </location>
</feature>
<dbReference type="FunFam" id="3.30.230.10:FF:000019">
    <property type="entry name" value="Lon protease homolog 2, peroxisomal"/>
    <property type="match status" value="1"/>
</dbReference>
<gene>
    <name evidence="8 16" type="primary">LONP2</name>
    <name evidence="16" type="synonym">lonp2</name>
</gene>
<dbReference type="GO" id="GO:0005782">
    <property type="term" value="C:peroxisomal matrix"/>
    <property type="evidence" value="ECO:0007669"/>
    <property type="project" value="UniProtKB-SubCell"/>
</dbReference>
<dbReference type="Ensembl" id="ENSMMDT00005019432.1">
    <property type="protein sequence ID" value="ENSMMDP00005018982.1"/>
    <property type="gene ID" value="ENSMMDG00005009234.1"/>
</dbReference>
<dbReference type="InterPro" id="IPR004815">
    <property type="entry name" value="Lon_bac/euk-typ"/>
</dbReference>
<dbReference type="SUPFAM" id="SSF54211">
    <property type="entry name" value="Ribosomal protein S5 domain 2-like"/>
    <property type="match status" value="1"/>
</dbReference>
<dbReference type="Pfam" id="PF22667">
    <property type="entry name" value="Lon_lid"/>
    <property type="match status" value="1"/>
</dbReference>
<feature type="domain" description="Lon N-terminal" evidence="15">
    <location>
        <begin position="13"/>
        <end position="225"/>
    </location>
</feature>
<dbReference type="HAMAP" id="MF_03121">
    <property type="entry name" value="lonp2_euk"/>
    <property type="match status" value="1"/>
</dbReference>
<proteinExistence type="inferred from homology"/>
<organism evidence="16 17">
    <name type="scientific">Myripristis murdjan</name>
    <name type="common">pinecone soldierfish</name>
    <dbReference type="NCBI Taxonomy" id="586833"/>
    <lineage>
        <taxon>Eukaryota</taxon>
        <taxon>Metazoa</taxon>
        <taxon>Chordata</taxon>
        <taxon>Craniata</taxon>
        <taxon>Vertebrata</taxon>
        <taxon>Euteleostomi</taxon>
        <taxon>Actinopterygii</taxon>
        <taxon>Neopterygii</taxon>
        <taxon>Teleostei</taxon>
        <taxon>Neoteleostei</taxon>
        <taxon>Acanthomorphata</taxon>
        <taxon>Holocentriformes</taxon>
        <taxon>Holocentridae</taxon>
        <taxon>Myripristis</taxon>
    </lineage>
</organism>
<dbReference type="Gene3D" id="1.20.5.5270">
    <property type="match status" value="1"/>
</dbReference>
<evidence type="ECO:0000256" key="9">
    <source>
        <dbReference type="PIRNR" id="PIRNR001174"/>
    </source>
</evidence>
<dbReference type="InterPro" id="IPR014721">
    <property type="entry name" value="Ribsml_uS5_D2-typ_fold_subgr"/>
</dbReference>
<dbReference type="FunFam" id="1.10.8.60:FF:000207">
    <property type="entry name" value="Lon protease homolog 2, peroxisomal"/>
    <property type="match status" value="1"/>
</dbReference>
<dbReference type="GO" id="GO:0016887">
    <property type="term" value="F:ATP hydrolysis activity"/>
    <property type="evidence" value="ECO:0007669"/>
    <property type="project" value="UniProtKB-UniRule"/>
</dbReference>
<evidence type="ECO:0000256" key="12">
    <source>
        <dbReference type="PROSITE-ProRule" id="PRU01122"/>
    </source>
</evidence>
<dbReference type="PRINTS" id="PR00830">
    <property type="entry name" value="ENDOLAPTASE"/>
</dbReference>
<dbReference type="GeneTree" id="ENSGT00530000063553"/>
<dbReference type="PROSITE" id="PS01046">
    <property type="entry name" value="LON_SER"/>
    <property type="match status" value="1"/>
</dbReference>
<evidence type="ECO:0000256" key="5">
    <source>
        <dbReference type="ARBA" id="ARBA00022825"/>
    </source>
</evidence>
<evidence type="ECO:0000313" key="16">
    <source>
        <dbReference type="Ensembl" id="ENSMMDP00005018982.1"/>
    </source>
</evidence>
<dbReference type="Gene3D" id="3.40.50.300">
    <property type="entry name" value="P-loop containing nucleotide triphosphate hydrolases"/>
    <property type="match status" value="1"/>
</dbReference>
<dbReference type="EC" id="3.4.21.-" evidence="8"/>
<evidence type="ECO:0000256" key="6">
    <source>
        <dbReference type="ARBA" id="ARBA00022840"/>
    </source>
</evidence>
<keyword evidence="3 8" id="KW-0547">Nucleotide-binding</keyword>
<dbReference type="Gene3D" id="1.10.8.60">
    <property type="match status" value="1"/>
</dbReference>
<protein>
    <recommendedName>
        <fullName evidence="8">Lon protease homolog 2, peroxisomal</fullName>
        <ecNumber evidence="8">3.4.21.-</ecNumber>
    </recommendedName>
</protein>
<dbReference type="InterPro" id="IPR046336">
    <property type="entry name" value="Lon_prtase_N_sf"/>
</dbReference>
<dbReference type="PROSITE" id="PS51786">
    <property type="entry name" value="LON_PROTEOLYTIC"/>
    <property type="match status" value="1"/>
</dbReference>
<dbReference type="AlphaFoldDB" id="A0A667XUP6"/>
<evidence type="ECO:0000256" key="8">
    <source>
        <dbReference type="HAMAP-Rule" id="MF_03121"/>
    </source>
</evidence>
<evidence type="ECO:0000259" key="15">
    <source>
        <dbReference type="PROSITE" id="PS51787"/>
    </source>
</evidence>
<dbReference type="InterPro" id="IPR015947">
    <property type="entry name" value="PUA-like_sf"/>
</dbReference>
<dbReference type="PROSITE" id="PS51787">
    <property type="entry name" value="LON_N"/>
    <property type="match status" value="1"/>
</dbReference>
<evidence type="ECO:0000256" key="11">
    <source>
        <dbReference type="PIRSR" id="PIRSR001174-2"/>
    </source>
</evidence>
<keyword evidence="4 8" id="KW-0378">Hydrolase</keyword>
<dbReference type="InterPro" id="IPR003111">
    <property type="entry name" value="Lon_prtase_N"/>
</dbReference>
<feature type="domain" description="Lon proteolytic" evidence="14">
    <location>
        <begin position="637"/>
        <end position="823"/>
    </location>
</feature>